<evidence type="ECO:0000256" key="6">
    <source>
        <dbReference type="ARBA" id="ARBA00022847"/>
    </source>
</evidence>
<dbReference type="GO" id="GO:0005886">
    <property type="term" value="C:plasma membrane"/>
    <property type="evidence" value="ECO:0007669"/>
    <property type="project" value="UniProtKB-SubCell"/>
</dbReference>
<dbReference type="Gene3D" id="1.20.1740.10">
    <property type="entry name" value="Amino acid/polyamine transporter I"/>
    <property type="match status" value="1"/>
</dbReference>
<organism evidence="10 11">
    <name type="scientific">Bacillus sonorensis L12</name>
    <dbReference type="NCBI Taxonomy" id="1274524"/>
    <lineage>
        <taxon>Bacteria</taxon>
        <taxon>Bacillati</taxon>
        <taxon>Bacillota</taxon>
        <taxon>Bacilli</taxon>
        <taxon>Bacillales</taxon>
        <taxon>Bacillaceae</taxon>
        <taxon>Bacillus</taxon>
    </lineage>
</organism>
<feature type="transmembrane region" description="Helical" evidence="9">
    <location>
        <begin position="119"/>
        <end position="143"/>
    </location>
</feature>
<protein>
    <submittedName>
        <fullName evidence="10">Sodium:alanine symporter YflA</fullName>
    </submittedName>
</protein>
<comment type="similarity">
    <text evidence="2 9">Belongs to the alanine or glycine:cation symporter (AGCS) (TC 2.A.25) family.</text>
</comment>
<evidence type="ECO:0000256" key="3">
    <source>
        <dbReference type="ARBA" id="ARBA00022448"/>
    </source>
</evidence>
<evidence type="ECO:0000256" key="1">
    <source>
        <dbReference type="ARBA" id="ARBA00004651"/>
    </source>
</evidence>
<evidence type="ECO:0000313" key="10">
    <source>
        <dbReference type="EMBL" id="EME75577.1"/>
    </source>
</evidence>
<comment type="subcellular location">
    <subcellularLocation>
        <location evidence="1 9">Cell membrane</location>
        <topology evidence="1 9">Multi-pass membrane protein</topology>
    </subcellularLocation>
</comment>
<evidence type="ECO:0000256" key="4">
    <source>
        <dbReference type="ARBA" id="ARBA00022475"/>
    </source>
</evidence>
<dbReference type="Proteomes" id="UP000011907">
    <property type="component" value="Unassembled WGS sequence"/>
</dbReference>
<name>M5PG26_9BACI</name>
<keyword evidence="7 9" id="KW-1133">Transmembrane helix</keyword>
<keyword evidence="8 9" id="KW-0472">Membrane</keyword>
<dbReference type="EMBL" id="AOFM01000005">
    <property type="protein sequence ID" value="EME75577.1"/>
    <property type="molecule type" value="Genomic_DNA"/>
</dbReference>
<proteinExistence type="inferred from homology"/>
<feature type="transmembrane region" description="Helical" evidence="9">
    <location>
        <begin position="149"/>
        <end position="172"/>
    </location>
</feature>
<feature type="transmembrane region" description="Helical" evidence="9">
    <location>
        <begin position="193"/>
        <end position="214"/>
    </location>
</feature>
<keyword evidence="5 9" id="KW-0812">Transmembrane</keyword>
<evidence type="ECO:0000256" key="9">
    <source>
        <dbReference type="RuleBase" id="RU363064"/>
    </source>
</evidence>
<keyword evidence="3 9" id="KW-0813">Transport</keyword>
<feature type="transmembrane region" description="Helical" evidence="9">
    <location>
        <begin position="460"/>
        <end position="482"/>
    </location>
</feature>
<dbReference type="GO" id="GO:0005283">
    <property type="term" value="F:amino acid:sodium symporter activity"/>
    <property type="evidence" value="ECO:0007669"/>
    <property type="project" value="InterPro"/>
</dbReference>
<accession>M5PG26</accession>
<gene>
    <name evidence="10" type="ORF">BSONL12_07098</name>
</gene>
<evidence type="ECO:0000256" key="2">
    <source>
        <dbReference type="ARBA" id="ARBA00009261"/>
    </source>
</evidence>
<feature type="transmembrane region" description="Helical" evidence="9">
    <location>
        <begin position="404"/>
        <end position="424"/>
    </location>
</feature>
<feature type="transmembrane region" description="Helical" evidence="9">
    <location>
        <begin position="64"/>
        <end position="88"/>
    </location>
</feature>
<dbReference type="PANTHER" id="PTHR30330:SF3">
    <property type="entry name" value="TRANSCRIPTIONAL REGULATOR, LRP FAMILY"/>
    <property type="match status" value="1"/>
</dbReference>
<feature type="transmembrane region" description="Helical" evidence="9">
    <location>
        <begin position="261"/>
        <end position="282"/>
    </location>
</feature>
<dbReference type="PANTHER" id="PTHR30330">
    <property type="entry name" value="AGSS FAMILY TRANSPORTER, SODIUM-ALANINE"/>
    <property type="match status" value="1"/>
</dbReference>
<dbReference type="FunFam" id="1.20.1740.10:FF:000004">
    <property type="entry name" value="Sodium:alanine symporter family protein"/>
    <property type="match status" value="1"/>
</dbReference>
<evidence type="ECO:0000256" key="7">
    <source>
        <dbReference type="ARBA" id="ARBA00022989"/>
    </source>
</evidence>
<evidence type="ECO:0000256" key="8">
    <source>
        <dbReference type="ARBA" id="ARBA00023136"/>
    </source>
</evidence>
<feature type="transmembrane region" description="Helical" evidence="9">
    <location>
        <begin position="288"/>
        <end position="312"/>
    </location>
</feature>
<comment type="caution">
    <text evidence="10">The sequence shown here is derived from an EMBL/GenBank/DDBJ whole genome shotgun (WGS) entry which is preliminary data.</text>
</comment>
<evidence type="ECO:0000256" key="5">
    <source>
        <dbReference type="ARBA" id="ARBA00022692"/>
    </source>
</evidence>
<evidence type="ECO:0000313" key="11">
    <source>
        <dbReference type="Proteomes" id="UP000011907"/>
    </source>
</evidence>
<feature type="transmembrane region" description="Helical" evidence="9">
    <location>
        <begin position="234"/>
        <end position="252"/>
    </location>
</feature>
<dbReference type="NCBIfam" id="TIGR00835">
    <property type="entry name" value="agcS"/>
    <property type="match status" value="1"/>
</dbReference>
<sequence length="520" mass="56177">MFFTAGGNVAFWDCESGAGRRCLLKTDRALCDKFYFSPVVVMTHKRKKGDRMETLAWVKRISDWLWGPPLIVLLTGTGVYFTILLKFFQFRYPVYMFKQTIGSIGKKPKGEGTVTPLQALTSALSSTIGAANIVGVPAAIMFGGPGAVFWMWLVALFAMAIKFSESVLAVHYREKNKAGEFVGGPMYYITKGLKLKWLGVFFSVALIVELIPSIMVQGNSVSVSLAETFSFNKMYAGIVIAFLIGLVVIGGIKRIGKVTELVVPLMAGVYVGAGILIVIMNVSSVPAFFSLIFSNAFTSSSALGGFAGAAIAETVRWGFARGLYSNEAGMGTAPIAHAAAMTDHPVRQGFWSVIGIVVDTLLICTTTAFVVLSSGVWTGENALRNPAALTAAAFKSYFGSGGGYFVSISLVFFVVSTITVVIFYGVKQAEFLFGRIAGHVIKVIYLAAIIIGAAGGAKAIWGFLDLALAFILIPNIAALLLLSRKVRSLYDEFFTSEKYYLKDIRPKSGAYEPRKNMNHS</sequence>
<dbReference type="AlphaFoldDB" id="M5PG26"/>
<dbReference type="InterPro" id="IPR001463">
    <property type="entry name" value="Na/Ala_symport"/>
</dbReference>
<dbReference type="Pfam" id="PF01235">
    <property type="entry name" value="Na_Ala_symp"/>
    <property type="match status" value="1"/>
</dbReference>
<dbReference type="STRING" id="1274524.BSONL12_07098"/>
<feature type="transmembrane region" description="Helical" evidence="9">
    <location>
        <begin position="350"/>
        <end position="372"/>
    </location>
</feature>
<dbReference type="PRINTS" id="PR00175">
    <property type="entry name" value="NAALASMPORT"/>
</dbReference>
<keyword evidence="4 9" id="KW-1003">Cell membrane</keyword>
<keyword evidence="6 9" id="KW-0769">Symport</keyword>
<reference evidence="10 11" key="1">
    <citation type="journal article" date="2013" name="Genome Announc.">
        <title>Draft Whole-Genome Sequence of Bacillus sonorensis Strain L12, a Source of Nonribosomal Lipopeptides.</title>
        <authorList>
            <person name="Adimpong D.B."/>
            <person name="Sorensen K.I."/>
            <person name="Nielsen D.S."/>
            <person name="Thorsen L."/>
            <person name="Rasmussen T.B."/>
            <person name="Derkx P.M."/>
            <person name="Jespersen L."/>
        </authorList>
    </citation>
    <scope>NUCLEOTIDE SEQUENCE [LARGE SCALE GENOMIC DNA]</scope>
    <source>
        <strain evidence="10 11">L12</strain>
    </source>
</reference>
<dbReference type="PATRIC" id="fig|1274524.3.peg.1536"/>
<feature type="transmembrane region" description="Helical" evidence="9">
    <location>
        <begin position="436"/>
        <end position="454"/>
    </location>
</feature>
<dbReference type="eggNOG" id="COG1115">
    <property type="taxonomic scope" value="Bacteria"/>
</dbReference>